<feature type="transmembrane region" description="Helical" evidence="2">
    <location>
        <begin position="12"/>
        <end position="39"/>
    </location>
</feature>
<feature type="domain" description="Galactosyltransferase C-terminal" evidence="4">
    <location>
        <begin position="237"/>
        <end position="288"/>
    </location>
</feature>
<dbReference type="CDD" id="cd04186">
    <property type="entry name" value="GT_2_like_c"/>
    <property type="match status" value="1"/>
</dbReference>
<dbReference type="PANTHER" id="PTHR43179">
    <property type="entry name" value="RHAMNOSYLTRANSFERASE WBBL"/>
    <property type="match status" value="1"/>
</dbReference>
<dbReference type="AlphaFoldDB" id="A0A1F7GL63"/>
<dbReference type="InterPro" id="IPR029044">
    <property type="entry name" value="Nucleotide-diphossugar_trans"/>
</dbReference>
<dbReference type="GO" id="GO:0016740">
    <property type="term" value="F:transferase activity"/>
    <property type="evidence" value="ECO:0007669"/>
    <property type="project" value="UniProtKB-KW"/>
</dbReference>
<evidence type="ECO:0000259" key="3">
    <source>
        <dbReference type="Pfam" id="PF00535"/>
    </source>
</evidence>
<evidence type="ECO:0000256" key="1">
    <source>
        <dbReference type="ARBA" id="ARBA00022679"/>
    </source>
</evidence>
<dbReference type="Pfam" id="PF00535">
    <property type="entry name" value="Glycos_transf_2"/>
    <property type="match status" value="1"/>
</dbReference>
<keyword evidence="2" id="KW-0812">Transmembrane</keyword>
<feature type="domain" description="Glycosyltransferase 2-like" evidence="3">
    <location>
        <begin position="33"/>
        <end position="179"/>
    </location>
</feature>
<dbReference type="Proteomes" id="UP000176850">
    <property type="component" value="Unassembled WGS sequence"/>
</dbReference>
<protein>
    <submittedName>
        <fullName evidence="5">Uncharacterized protein</fullName>
    </submittedName>
</protein>
<dbReference type="EMBL" id="MFZH01000013">
    <property type="protein sequence ID" value="OGK19282.1"/>
    <property type="molecule type" value="Genomic_DNA"/>
</dbReference>
<dbReference type="Pfam" id="PF02709">
    <property type="entry name" value="Glyco_transf_7C"/>
    <property type="match status" value="1"/>
</dbReference>
<evidence type="ECO:0000256" key="2">
    <source>
        <dbReference type="SAM" id="Phobius"/>
    </source>
</evidence>
<dbReference type="PANTHER" id="PTHR43179:SF7">
    <property type="entry name" value="RHAMNOSYLTRANSFERASE WBBL"/>
    <property type="match status" value="1"/>
</dbReference>
<dbReference type="InterPro" id="IPR001173">
    <property type="entry name" value="Glyco_trans_2-like"/>
</dbReference>
<reference evidence="5 6" key="1">
    <citation type="journal article" date="2016" name="Nat. Commun.">
        <title>Thousands of microbial genomes shed light on interconnected biogeochemical processes in an aquifer system.</title>
        <authorList>
            <person name="Anantharaman K."/>
            <person name="Brown C.T."/>
            <person name="Hug L.A."/>
            <person name="Sharon I."/>
            <person name="Castelle C.J."/>
            <person name="Probst A.J."/>
            <person name="Thomas B.C."/>
            <person name="Singh A."/>
            <person name="Wilkins M.J."/>
            <person name="Karaoz U."/>
            <person name="Brodie E.L."/>
            <person name="Williams K.H."/>
            <person name="Hubbard S.S."/>
            <person name="Banfield J.F."/>
        </authorList>
    </citation>
    <scope>NUCLEOTIDE SEQUENCE [LARGE SCALE GENOMIC DNA]</scope>
</reference>
<evidence type="ECO:0000313" key="5">
    <source>
        <dbReference type="EMBL" id="OGK19282.1"/>
    </source>
</evidence>
<dbReference type="Gene3D" id="3.90.550.10">
    <property type="entry name" value="Spore Coat Polysaccharide Biosynthesis Protein SpsA, Chain A"/>
    <property type="match status" value="1"/>
</dbReference>
<sequence>MPIPLRERNITHFLSILPLLFLIVYNIFIMDLSIIIISFNTKELTEKCLGTIFESLNSSVIPAKAGIHGSPIKSGMTNFEVIVLDNNSSDGSVEMLERWSSGEIEKLRSRGGEIELSRNGNKISFKTIFLKENLGFSRGNNEAVKSATGKYLLFLNSDTEVLDDAISSLYSFFTSTQNSFQFVGAKLLEKDRTTSQPSAGHFYTLPVVFASLYLRGDYYGLTRFSPTTIKKVDWVSGACFMCTKENFEKLGGFDEKIFMYMEEIDLFYRACKNGLNVGFYPASQFIHLEGSSSGDRTNPILRVYSGFLYFYKKHHSMLQFTTLRSMLQLKAVVAFAIGIIINNSYLKRTYGEAFKITTRN</sequence>
<organism evidence="5 6">
    <name type="scientific">Candidatus Roizmanbacteria bacterium RIFCSPHIGHO2_01_FULL_39_24</name>
    <dbReference type="NCBI Taxonomy" id="1802032"/>
    <lineage>
        <taxon>Bacteria</taxon>
        <taxon>Candidatus Roizmaniibacteriota</taxon>
    </lineage>
</organism>
<name>A0A1F7GL63_9BACT</name>
<gene>
    <name evidence="5" type="ORF">A2799_00435</name>
</gene>
<feature type="transmembrane region" description="Helical" evidence="2">
    <location>
        <begin position="327"/>
        <end position="346"/>
    </location>
</feature>
<dbReference type="SUPFAM" id="SSF53448">
    <property type="entry name" value="Nucleotide-diphospho-sugar transferases"/>
    <property type="match status" value="1"/>
</dbReference>
<proteinExistence type="predicted"/>
<accession>A0A1F7GL63</accession>
<comment type="caution">
    <text evidence="5">The sequence shown here is derived from an EMBL/GenBank/DDBJ whole genome shotgun (WGS) entry which is preliminary data.</text>
</comment>
<keyword evidence="1" id="KW-0808">Transferase</keyword>
<dbReference type="InterPro" id="IPR027791">
    <property type="entry name" value="Galactosyl_T_C"/>
</dbReference>
<evidence type="ECO:0000313" key="6">
    <source>
        <dbReference type="Proteomes" id="UP000176850"/>
    </source>
</evidence>
<evidence type="ECO:0000259" key="4">
    <source>
        <dbReference type="Pfam" id="PF02709"/>
    </source>
</evidence>
<keyword evidence="2" id="KW-1133">Transmembrane helix</keyword>
<keyword evidence="2" id="KW-0472">Membrane</keyword>